<evidence type="ECO:0008006" key="4">
    <source>
        <dbReference type="Google" id="ProtNLM"/>
    </source>
</evidence>
<evidence type="ECO:0000313" key="3">
    <source>
        <dbReference type="Proteomes" id="UP001287282"/>
    </source>
</evidence>
<dbReference type="EMBL" id="JAWJBA010000009">
    <property type="protein sequence ID" value="MDV2686428.1"/>
    <property type="molecule type" value="Genomic_DNA"/>
</dbReference>
<evidence type="ECO:0000313" key="2">
    <source>
        <dbReference type="EMBL" id="MDV2686428.1"/>
    </source>
</evidence>
<reference evidence="2 3" key="1">
    <citation type="submission" date="2023-10" db="EMBL/GenBank/DDBJ databases">
        <title>Screening of Alkalihalobacillus lindianensis BZ-TG-R113 and Its Alleviation of Salt Stress on Rapeseed Growth.</title>
        <authorList>
            <person name="Zhao B."/>
            <person name="Guo T."/>
        </authorList>
    </citation>
    <scope>NUCLEOTIDE SEQUENCE [LARGE SCALE GENOMIC DNA]</scope>
    <source>
        <strain evidence="2 3">BZ-TG-R113</strain>
    </source>
</reference>
<comment type="caution">
    <text evidence="2">The sequence shown here is derived from an EMBL/GenBank/DDBJ whole genome shotgun (WGS) entry which is preliminary data.</text>
</comment>
<evidence type="ECO:0000256" key="1">
    <source>
        <dbReference type="SAM" id="Coils"/>
    </source>
</evidence>
<dbReference type="RefSeq" id="WP_317123590.1">
    <property type="nucleotide sequence ID" value="NZ_JAWJBA010000009.1"/>
</dbReference>
<accession>A0ABU3XF11</accession>
<sequence>MRKKMFIILLALVILVLVGNWNVDQENADKDAQLGIEERLLIANEEIKDLKQQNAHLKEEKERIEIKLKDVIIELNAEDEIVYQEIY</sequence>
<gene>
    <name evidence="2" type="ORF">RYX56_18830</name>
</gene>
<proteinExistence type="predicted"/>
<organism evidence="2 3">
    <name type="scientific">Alkalihalophilus lindianensis</name>
    <dbReference type="NCBI Taxonomy" id="1630542"/>
    <lineage>
        <taxon>Bacteria</taxon>
        <taxon>Bacillati</taxon>
        <taxon>Bacillota</taxon>
        <taxon>Bacilli</taxon>
        <taxon>Bacillales</taxon>
        <taxon>Bacillaceae</taxon>
        <taxon>Alkalihalophilus</taxon>
    </lineage>
</organism>
<name>A0ABU3XF11_9BACI</name>
<keyword evidence="3" id="KW-1185">Reference proteome</keyword>
<dbReference type="Proteomes" id="UP001287282">
    <property type="component" value="Unassembled WGS sequence"/>
</dbReference>
<protein>
    <recommendedName>
        <fullName evidence="4">Cell division protein FtsB</fullName>
    </recommendedName>
</protein>
<feature type="coiled-coil region" evidence="1">
    <location>
        <begin position="33"/>
        <end position="74"/>
    </location>
</feature>
<keyword evidence="1" id="KW-0175">Coiled coil</keyword>